<evidence type="ECO:0000313" key="8">
    <source>
        <dbReference type="Proteomes" id="UP001237448"/>
    </source>
</evidence>
<gene>
    <name evidence="7" type="ORF">J3R73_001768</name>
</gene>
<organism evidence="7 8">
    <name type="scientific">Labrys monachus</name>
    <dbReference type="NCBI Taxonomy" id="217067"/>
    <lineage>
        <taxon>Bacteria</taxon>
        <taxon>Pseudomonadati</taxon>
        <taxon>Pseudomonadota</taxon>
        <taxon>Alphaproteobacteria</taxon>
        <taxon>Hyphomicrobiales</taxon>
        <taxon>Xanthobacteraceae</taxon>
        <taxon>Labrys</taxon>
    </lineage>
</organism>
<dbReference type="EMBL" id="JAUSVK010000001">
    <property type="protein sequence ID" value="MDQ0391976.1"/>
    <property type="molecule type" value="Genomic_DNA"/>
</dbReference>
<dbReference type="Proteomes" id="UP001237448">
    <property type="component" value="Unassembled WGS sequence"/>
</dbReference>
<evidence type="ECO:0000256" key="5">
    <source>
        <dbReference type="SAM" id="MobiDB-lite"/>
    </source>
</evidence>
<evidence type="ECO:0000256" key="2">
    <source>
        <dbReference type="ARBA" id="ARBA00022946"/>
    </source>
</evidence>
<dbReference type="Gene3D" id="3.40.50.1820">
    <property type="entry name" value="alpha/beta hydrolase"/>
    <property type="match status" value="1"/>
</dbReference>
<dbReference type="InterPro" id="IPR029058">
    <property type="entry name" value="AB_hydrolase_fold"/>
</dbReference>
<evidence type="ECO:0000256" key="3">
    <source>
        <dbReference type="ARBA" id="ARBA00022963"/>
    </source>
</evidence>
<keyword evidence="1" id="KW-0378">Hydrolase</keyword>
<keyword evidence="2" id="KW-0809">Transit peptide</keyword>
<keyword evidence="3" id="KW-0442">Lipid degradation</keyword>
<evidence type="ECO:0000259" key="6">
    <source>
        <dbReference type="Pfam" id="PF01764"/>
    </source>
</evidence>
<dbReference type="SUPFAM" id="SSF53474">
    <property type="entry name" value="alpha/beta-Hydrolases"/>
    <property type="match status" value="1"/>
</dbReference>
<proteinExistence type="predicted"/>
<dbReference type="InterPro" id="IPR002921">
    <property type="entry name" value="Fungal_lipase-type"/>
</dbReference>
<feature type="region of interest" description="Disordered" evidence="5">
    <location>
        <begin position="340"/>
        <end position="378"/>
    </location>
</feature>
<sequence>MVFDFSDDRVAAGYAMYALYAEDMYPENSYVLNPPLDPRIEADAWDLKGYLTVNEPVIAGSLNKRWVRVNLNKRVYFGYVLQRKAEPQDLLVAIRGTSGGVEWAVNAEFVHQAHDAYPKCKVERGFWSVYETMAIEDPQTGERLHDNAARGLLALAAGREIVVTGHSLGSAVGTYLVEALSEGGANPHVGACLFASPRTGDVNWVNHFERSVAVYRVINYLIDIVPHVPLHTDYAHLLRAEWFNPMVAKSSIRCDPWCNHHIVCYAAMLDRDHARDIVHEHYANCVDLDLHTPDLVAVSAGVIVEDLRVLEKTVFDFLKGLAVSHGVEAISQQASNVPLDALGPTLASDPVEPPMPPQDEPSEPAEPMTAESQPRDEP</sequence>
<dbReference type="RefSeq" id="WP_307425150.1">
    <property type="nucleotide sequence ID" value="NZ_JAUSVK010000001.1"/>
</dbReference>
<feature type="domain" description="Fungal lipase-type" evidence="6">
    <location>
        <begin position="92"/>
        <end position="230"/>
    </location>
</feature>
<name>A0ABU0FBI4_9HYPH</name>
<reference evidence="7 8" key="1">
    <citation type="submission" date="2023-07" db="EMBL/GenBank/DDBJ databases">
        <title>Genomic Encyclopedia of Type Strains, Phase IV (KMG-IV): sequencing the most valuable type-strain genomes for metagenomic binning, comparative biology and taxonomic classification.</title>
        <authorList>
            <person name="Goeker M."/>
        </authorList>
    </citation>
    <scope>NUCLEOTIDE SEQUENCE [LARGE SCALE GENOMIC DNA]</scope>
    <source>
        <strain evidence="7 8">DSM 5896</strain>
    </source>
</reference>
<comment type="caution">
    <text evidence="7">The sequence shown here is derived from an EMBL/GenBank/DDBJ whole genome shotgun (WGS) entry which is preliminary data.</text>
</comment>
<dbReference type="CDD" id="cd00519">
    <property type="entry name" value="Lipase_3"/>
    <property type="match status" value="1"/>
</dbReference>
<evidence type="ECO:0000256" key="1">
    <source>
        <dbReference type="ARBA" id="ARBA00022801"/>
    </source>
</evidence>
<keyword evidence="8" id="KW-1185">Reference proteome</keyword>
<dbReference type="PANTHER" id="PTHR31403:SF2">
    <property type="entry name" value="PHOSPHOLIPASE A1-IBETA2, CHLOROPLASTIC"/>
    <property type="match status" value="1"/>
</dbReference>
<dbReference type="Pfam" id="PF01764">
    <property type="entry name" value="Lipase_3"/>
    <property type="match status" value="1"/>
</dbReference>
<keyword evidence="4" id="KW-0443">Lipid metabolism</keyword>
<evidence type="ECO:0000313" key="7">
    <source>
        <dbReference type="EMBL" id="MDQ0391976.1"/>
    </source>
</evidence>
<dbReference type="PANTHER" id="PTHR31403">
    <property type="entry name" value="PHOSPHOLIPASE A1-IBETA2, CHLOROPLASTIC"/>
    <property type="match status" value="1"/>
</dbReference>
<accession>A0ABU0FBI4</accession>
<evidence type="ECO:0000256" key="4">
    <source>
        <dbReference type="ARBA" id="ARBA00023098"/>
    </source>
</evidence>
<protein>
    <recommendedName>
        <fullName evidence="6">Fungal lipase-type domain-containing protein</fullName>
    </recommendedName>
</protein>